<dbReference type="SUPFAM" id="SSF51735">
    <property type="entry name" value="NAD(P)-binding Rossmann-fold domains"/>
    <property type="match status" value="1"/>
</dbReference>
<protein>
    <submittedName>
        <fullName evidence="3">Epimerase</fullName>
    </submittedName>
</protein>
<dbReference type="Pfam" id="PF01370">
    <property type="entry name" value="Epimerase"/>
    <property type="match status" value="1"/>
</dbReference>
<dbReference type="RefSeq" id="WP_203942648.1">
    <property type="nucleotide sequence ID" value="NZ_BOOR01000005.1"/>
</dbReference>
<dbReference type="Proteomes" id="UP000605992">
    <property type="component" value="Unassembled WGS sequence"/>
</dbReference>
<dbReference type="AlphaFoldDB" id="A0A8J3V1I0"/>
<dbReference type="PANTHER" id="PTHR14097:SF8">
    <property type="entry name" value="NAD(P)-BINDING DOMAIN-CONTAINING PROTEIN"/>
    <property type="match status" value="1"/>
</dbReference>
<proteinExistence type="predicted"/>
<comment type="subcellular location">
    <subcellularLocation>
        <location evidence="1">Membrane</location>
    </subcellularLocation>
</comment>
<dbReference type="InterPro" id="IPR036291">
    <property type="entry name" value="NAD(P)-bd_dom_sf"/>
</dbReference>
<dbReference type="PANTHER" id="PTHR14097">
    <property type="entry name" value="OXIDOREDUCTASE HTATIP2"/>
    <property type="match status" value="1"/>
</dbReference>
<name>A0A8J3V1I0_9ACTN</name>
<dbReference type="GO" id="GO:0016020">
    <property type="term" value="C:membrane"/>
    <property type="evidence" value="ECO:0007669"/>
    <property type="project" value="UniProtKB-SubCell"/>
</dbReference>
<reference evidence="3" key="1">
    <citation type="submission" date="2021-01" db="EMBL/GenBank/DDBJ databases">
        <title>Whole genome shotgun sequence of Planotetraspora thailandica NBRC 104271.</title>
        <authorList>
            <person name="Komaki H."/>
            <person name="Tamura T."/>
        </authorList>
    </citation>
    <scope>NUCLEOTIDE SEQUENCE</scope>
    <source>
        <strain evidence="3">NBRC 104271</strain>
    </source>
</reference>
<gene>
    <name evidence="3" type="ORF">Pth03_07380</name>
</gene>
<comment type="caution">
    <text evidence="3">The sequence shown here is derived from an EMBL/GenBank/DDBJ whole genome shotgun (WGS) entry which is preliminary data.</text>
</comment>
<evidence type="ECO:0000313" key="4">
    <source>
        <dbReference type="Proteomes" id="UP000605992"/>
    </source>
</evidence>
<dbReference type="InterPro" id="IPR001509">
    <property type="entry name" value="Epimerase_deHydtase"/>
</dbReference>
<evidence type="ECO:0000313" key="3">
    <source>
        <dbReference type="EMBL" id="GII52349.1"/>
    </source>
</evidence>
<evidence type="ECO:0000256" key="1">
    <source>
        <dbReference type="ARBA" id="ARBA00004370"/>
    </source>
</evidence>
<dbReference type="EMBL" id="BOOR01000005">
    <property type="protein sequence ID" value="GII52349.1"/>
    <property type="molecule type" value="Genomic_DNA"/>
</dbReference>
<accession>A0A8J3V1I0</accession>
<sequence>MKVIVFGATGMIGQGVLRECLVDPAVEEVLVVGRRSAGQRHAKLREVIYPDFSDFSALAEEFSRYDACFFCLGVSSVGMSEDAYRRVTYDITLAAATVMAERNPAMTFVYVSGEGSDSSERGRVMWARVRGRTENALLRLPFHAYVIRLGYVQPLYGVASKTRWYRGMYAVVAPAYPLLRRLLPRHVTTTENVGKAMLALARRGTDAKILYSRDVNAAAA</sequence>
<feature type="domain" description="NAD-dependent epimerase/dehydratase" evidence="2">
    <location>
        <begin position="3"/>
        <end position="112"/>
    </location>
</feature>
<dbReference type="Gene3D" id="3.40.50.720">
    <property type="entry name" value="NAD(P)-binding Rossmann-like Domain"/>
    <property type="match status" value="1"/>
</dbReference>
<evidence type="ECO:0000259" key="2">
    <source>
        <dbReference type="Pfam" id="PF01370"/>
    </source>
</evidence>
<keyword evidence="4" id="KW-1185">Reference proteome</keyword>
<organism evidence="3 4">
    <name type="scientific">Planotetraspora thailandica</name>
    <dbReference type="NCBI Taxonomy" id="487172"/>
    <lineage>
        <taxon>Bacteria</taxon>
        <taxon>Bacillati</taxon>
        <taxon>Actinomycetota</taxon>
        <taxon>Actinomycetes</taxon>
        <taxon>Streptosporangiales</taxon>
        <taxon>Streptosporangiaceae</taxon>
        <taxon>Planotetraspora</taxon>
    </lineage>
</organism>